<evidence type="ECO:0000313" key="3">
    <source>
        <dbReference type="Proteomes" id="UP000198906"/>
    </source>
</evidence>
<dbReference type="STRING" id="47866.GA0074694_3109"/>
<sequence>MPNPPKMDPQRGSRGRGVITLPAAGRKGDPPPWPLPGRMAAAEREAWAQLWATPQAVAWEQLGWTRTVARYCRVMVASEEPDAIAALLAQAVALEDRLGLTPKSMRLLLWQIAEDEVGQKREQSAGARGRIKAVG</sequence>
<evidence type="ECO:0008006" key="4">
    <source>
        <dbReference type="Google" id="ProtNLM"/>
    </source>
</evidence>
<keyword evidence="3" id="KW-1185">Reference proteome</keyword>
<evidence type="ECO:0000313" key="2">
    <source>
        <dbReference type="EMBL" id="SCL21675.1"/>
    </source>
</evidence>
<evidence type="ECO:0000256" key="1">
    <source>
        <dbReference type="SAM" id="MobiDB-lite"/>
    </source>
</evidence>
<gene>
    <name evidence="2" type="ORF">GA0074694_3109</name>
</gene>
<accession>A0A1C6RX16</accession>
<dbReference type="EMBL" id="FMHU01000002">
    <property type="protein sequence ID" value="SCL21675.1"/>
    <property type="molecule type" value="Genomic_DNA"/>
</dbReference>
<name>A0A1C6RX16_9ACTN</name>
<dbReference type="Proteomes" id="UP000198906">
    <property type="component" value="Unassembled WGS sequence"/>
</dbReference>
<proteinExistence type="predicted"/>
<protein>
    <recommendedName>
        <fullName evidence="4">Terminase small subunit</fullName>
    </recommendedName>
</protein>
<dbReference type="RefSeq" id="WP_091459279.1">
    <property type="nucleotide sequence ID" value="NZ_FMHU01000002.1"/>
</dbReference>
<dbReference type="AlphaFoldDB" id="A0A1C6RX16"/>
<reference evidence="3" key="1">
    <citation type="submission" date="2016-06" db="EMBL/GenBank/DDBJ databases">
        <authorList>
            <person name="Varghese N."/>
        </authorList>
    </citation>
    <scope>NUCLEOTIDE SEQUENCE [LARGE SCALE GENOMIC DNA]</scope>
    <source>
        <strain evidence="3">DSM 46123</strain>
    </source>
</reference>
<feature type="region of interest" description="Disordered" evidence="1">
    <location>
        <begin position="1"/>
        <end position="36"/>
    </location>
</feature>
<organism evidence="2 3">
    <name type="scientific">Micromonospora inyonensis</name>
    <dbReference type="NCBI Taxonomy" id="47866"/>
    <lineage>
        <taxon>Bacteria</taxon>
        <taxon>Bacillati</taxon>
        <taxon>Actinomycetota</taxon>
        <taxon>Actinomycetes</taxon>
        <taxon>Micromonosporales</taxon>
        <taxon>Micromonosporaceae</taxon>
        <taxon>Micromonospora</taxon>
    </lineage>
</organism>